<feature type="domain" description="MucB/RseB N-terminal" evidence="1">
    <location>
        <begin position="134"/>
        <end position="211"/>
    </location>
</feature>
<organism evidence="2 3">
    <name type="scientific">Nocardiopsis mangrovi</name>
    <dbReference type="NCBI Taxonomy" id="1179818"/>
    <lineage>
        <taxon>Bacteria</taxon>
        <taxon>Bacillati</taxon>
        <taxon>Actinomycetota</taxon>
        <taxon>Actinomycetes</taxon>
        <taxon>Streptosporangiales</taxon>
        <taxon>Nocardiopsidaceae</taxon>
        <taxon>Nocardiopsis</taxon>
    </lineage>
</organism>
<sequence length="368" mass="37554">MRGRAAGGGPAGGPRAGARRIPADLVVLLLSTSLVLVVALSSATSPYASWVPASGDDDGMALLRRAAQAGQAVAYEGVQSVTSGAGAGAERLVEVVHRPGEGTGFTSAGTPPLNEKSALVVGKSAAMLAIDDGLLRDLAANYRVTRSGTAEVCGRTAAVVDARRADGTVAGRFWIDRETALPLRKDTMDASGRVAHSTGFVEVAVGDGTGPLPASAHEAAPWGDRLSGGEAGALRADGWYLPGHVAWDLRLVEARTTSRDGGRIVHLGYSDGLSMVSVFVQQGRLAGEAPGAAEGMVPVADDGGTVYVGDDGQQRRMWESSGFVYTVIADAPPELVDSAAAAFPAPDGSGLGPRMGRGFDRLGAWVGL</sequence>
<dbReference type="InterPro" id="IPR033434">
    <property type="entry name" value="MucB/RseB_N"/>
</dbReference>
<dbReference type="Pfam" id="PF03888">
    <property type="entry name" value="MucB_RseB"/>
    <property type="match status" value="1"/>
</dbReference>
<evidence type="ECO:0000313" key="2">
    <source>
        <dbReference type="EMBL" id="MFC4560473.1"/>
    </source>
</evidence>
<gene>
    <name evidence="2" type="ORF">ACFO4E_01250</name>
</gene>
<dbReference type="PANTHER" id="PTHR38782">
    <property type="match status" value="1"/>
</dbReference>
<proteinExistence type="predicted"/>
<dbReference type="InterPro" id="IPR038484">
    <property type="entry name" value="MucB/RseB_C_sf"/>
</dbReference>
<evidence type="ECO:0000259" key="1">
    <source>
        <dbReference type="Pfam" id="PF03888"/>
    </source>
</evidence>
<dbReference type="Gene3D" id="2.50.20.10">
    <property type="entry name" value="Lipoprotein localisation LolA/LolB/LppX"/>
    <property type="match status" value="1"/>
</dbReference>
<dbReference type="RefSeq" id="WP_378570626.1">
    <property type="nucleotide sequence ID" value="NZ_JBHSFQ010000001.1"/>
</dbReference>
<dbReference type="Proteomes" id="UP001595923">
    <property type="component" value="Unassembled WGS sequence"/>
</dbReference>
<protein>
    <submittedName>
        <fullName evidence="2">Sigma-E factor regulatory protein RseB domain-containing protein</fullName>
    </submittedName>
</protein>
<reference evidence="3" key="1">
    <citation type="journal article" date="2019" name="Int. J. Syst. Evol. Microbiol.">
        <title>The Global Catalogue of Microorganisms (GCM) 10K type strain sequencing project: providing services to taxonomists for standard genome sequencing and annotation.</title>
        <authorList>
            <consortium name="The Broad Institute Genomics Platform"/>
            <consortium name="The Broad Institute Genome Sequencing Center for Infectious Disease"/>
            <person name="Wu L."/>
            <person name="Ma J."/>
        </authorList>
    </citation>
    <scope>NUCLEOTIDE SEQUENCE [LARGE SCALE GENOMIC DNA]</scope>
    <source>
        <strain evidence="3">XZYJ18</strain>
    </source>
</reference>
<dbReference type="PANTHER" id="PTHR38782:SF1">
    <property type="entry name" value="SIGMA-E FACTOR REGULATORY PROTEIN RSEB"/>
    <property type="match status" value="1"/>
</dbReference>
<evidence type="ECO:0000313" key="3">
    <source>
        <dbReference type="Proteomes" id="UP001595923"/>
    </source>
</evidence>
<dbReference type="Gene3D" id="3.30.200.100">
    <property type="entry name" value="MucB/RseB, C-terminal domain"/>
    <property type="match status" value="1"/>
</dbReference>
<dbReference type="EMBL" id="JBHSFQ010000001">
    <property type="protein sequence ID" value="MFC4560473.1"/>
    <property type="molecule type" value="Genomic_DNA"/>
</dbReference>
<comment type="caution">
    <text evidence="2">The sequence shown here is derived from an EMBL/GenBank/DDBJ whole genome shotgun (WGS) entry which is preliminary data.</text>
</comment>
<name>A0ABV9DSA0_9ACTN</name>
<accession>A0ABV9DSA0</accession>
<dbReference type="InterPro" id="IPR005588">
    <property type="entry name" value="MucB_RseB"/>
</dbReference>
<keyword evidence="3" id="KW-1185">Reference proteome</keyword>